<name>A0A248KHE7_9ENTR</name>
<dbReference type="AlphaFoldDB" id="A0A248KHE7"/>
<dbReference type="EMBL" id="CP022114">
    <property type="protein sequence ID" value="ASG62696.1"/>
    <property type="molecule type" value="Genomic_DNA"/>
</dbReference>
<sequence length="115" mass="11932">MLSSTNICATAAQLAAWITALNGIVIAANDLLFGIKSSLPAVSAVIATIFVVSGLFVGRVGTLLREVGSETPPGSRPYKALSKLMTLAFGLITLVMLSVLYALYDRISQGAAIFG</sequence>
<keyword evidence="1" id="KW-0472">Membrane</keyword>
<reference evidence="2 3" key="1">
    <citation type="submission" date="2017-06" db="EMBL/GenBank/DDBJ databases">
        <title>Origin of plasmid-mediated fosfomycin resistance gene fosA3.</title>
        <authorList>
            <person name="Ito R."/>
            <person name="Pacey M.P."/>
            <person name="Doi Y."/>
        </authorList>
    </citation>
    <scope>NUCLEOTIDE SEQUENCE [LARGE SCALE GENOMIC DNA]</scope>
    <source>
        <strain evidence="2 3">YDC799</strain>
    </source>
</reference>
<accession>A0A248KHE7</accession>
<keyword evidence="1" id="KW-1133">Transmembrane helix</keyword>
<evidence type="ECO:0000313" key="2">
    <source>
        <dbReference type="EMBL" id="ASG62696.1"/>
    </source>
</evidence>
<keyword evidence="1" id="KW-0812">Transmembrane</keyword>
<organism evidence="2 3">
    <name type="scientific">Kluyvera genomosp. 3</name>
    <dbReference type="NCBI Taxonomy" id="2774055"/>
    <lineage>
        <taxon>Bacteria</taxon>
        <taxon>Pseudomonadati</taxon>
        <taxon>Pseudomonadota</taxon>
        <taxon>Gammaproteobacteria</taxon>
        <taxon>Enterobacterales</taxon>
        <taxon>Enterobacteriaceae</taxon>
        <taxon>Kluyvera</taxon>
    </lineage>
</organism>
<feature type="transmembrane region" description="Helical" evidence="1">
    <location>
        <begin position="39"/>
        <end position="64"/>
    </location>
</feature>
<proteinExistence type="predicted"/>
<dbReference type="Proteomes" id="UP000197098">
    <property type="component" value="Chromosome"/>
</dbReference>
<feature type="transmembrane region" description="Helical" evidence="1">
    <location>
        <begin position="84"/>
        <end position="104"/>
    </location>
</feature>
<gene>
    <name evidence="2" type="ORF">CEW81_03400</name>
</gene>
<evidence type="ECO:0000256" key="1">
    <source>
        <dbReference type="SAM" id="Phobius"/>
    </source>
</evidence>
<evidence type="ECO:0000313" key="3">
    <source>
        <dbReference type="Proteomes" id="UP000197098"/>
    </source>
</evidence>
<protein>
    <submittedName>
        <fullName evidence="2">Uncharacterized protein</fullName>
    </submittedName>
</protein>